<dbReference type="Proteomes" id="UP000887116">
    <property type="component" value="Unassembled WGS sequence"/>
</dbReference>
<dbReference type="GO" id="GO:0005634">
    <property type="term" value="C:nucleus"/>
    <property type="evidence" value="ECO:0007669"/>
    <property type="project" value="TreeGrafter"/>
</dbReference>
<evidence type="ECO:0000256" key="2">
    <source>
        <dbReference type="ARBA" id="ARBA00023157"/>
    </source>
</evidence>
<sequence length="82" mass="9386">MKMDSIGKDCKDLKKNYESCFNAWYSEKFLKNKGGNINDCEPLFQEYQKCLKAAIKKNNIPLWQLNGGMLTDSETKPNGDTT</sequence>
<comment type="similarity">
    <text evidence="1">Belongs to the TRIAP1/MDM35 family.</text>
</comment>
<evidence type="ECO:0000313" key="5">
    <source>
        <dbReference type="Proteomes" id="UP000887116"/>
    </source>
</evidence>
<accession>A0A8X6HX35</accession>
<dbReference type="Pfam" id="PF05254">
    <property type="entry name" value="UPF0203"/>
    <property type="match status" value="1"/>
</dbReference>
<dbReference type="AlphaFoldDB" id="A0A8X6HX35"/>
<evidence type="ECO:0008006" key="6">
    <source>
        <dbReference type="Google" id="ProtNLM"/>
    </source>
</evidence>
<dbReference type="GO" id="GO:0005829">
    <property type="term" value="C:cytosol"/>
    <property type="evidence" value="ECO:0007669"/>
    <property type="project" value="TreeGrafter"/>
</dbReference>
<keyword evidence="2" id="KW-1015">Disulfide bond</keyword>
<dbReference type="OrthoDB" id="19091at2759"/>
<protein>
    <recommendedName>
        <fullName evidence="6">TP53-regulated inhibitor of apoptosis 1</fullName>
    </recommendedName>
</protein>
<dbReference type="EMBL" id="BMAO01039479">
    <property type="protein sequence ID" value="GFR31726.1"/>
    <property type="molecule type" value="Genomic_DNA"/>
</dbReference>
<dbReference type="GO" id="GO:0045332">
    <property type="term" value="P:phospholipid translocation"/>
    <property type="evidence" value="ECO:0007669"/>
    <property type="project" value="TreeGrafter"/>
</dbReference>
<gene>
    <name evidence="4" type="primary">AVEN_195293_1</name>
    <name evidence="4" type="ORF">TNCT_298451</name>
</gene>
<dbReference type="InterPro" id="IPR007918">
    <property type="entry name" value="MDM35_apoptosis"/>
</dbReference>
<dbReference type="PANTHER" id="PTHR46403:SF1">
    <property type="entry name" value="TP53-REGULATED INHIBITOR OF APOPTOSIS 1"/>
    <property type="match status" value="1"/>
</dbReference>
<evidence type="ECO:0000256" key="1">
    <source>
        <dbReference type="ARBA" id="ARBA00006196"/>
    </source>
</evidence>
<evidence type="ECO:0000313" key="4">
    <source>
        <dbReference type="EMBL" id="GFR31726.1"/>
    </source>
</evidence>
<dbReference type="GO" id="GO:1990050">
    <property type="term" value="F:phosphatidic acid transfer activity"/>
    <property type="evidence" value="ECO:0007669"/>
    <property type="project" value="TreeGrafter"/>
</dbReference>
<evidence type="ECO:0000256" key="3">
    <source>
        <dbReference type="ARBA" id="ARBA00023706"/>
    </source>
</evidence>
<name>A0A8X6HX35_TRICU</name>
<organism evidence="4 5">
    <name type="scientific">Trichonephila clavata</name>
    <name type="common">Joro spider</name>
    <name type="synonym">Nephila clavata</name>
    <dbReference type="NCBI Taxonomy" id="2740835"/>
    <lineage>
        <taxon>Eukaryota</taxon>
        <taxon>Metazoa</taxon>
        <taxon>Ecdysozoa</taxon>
        <taxon>Arthropoda</taxon>
        <taxon>Chelicerata</taxon>
        <taxon>Arachnida</taxon>
        <taxon>Araneae</taxon>
        <taxon>Araneomorphae</taxon>
        <taxon>Entelegynae</taxon>
        <taxon>Araneoidea</taxon>
        <taxon>Nephilidae</taxon>
        <taxon>Trichonephila</taxon>
    </lineage>
</organism>
<comment type="catalytic activity">
    <reaction evidence="3">
        <text>a 1,2-diacyl-sn-glycero-3-phosphate(in) = a 1,2-diacyl-sn-glycero-3-phosphate(out)</text>
        <dbReference type="Rhea" id="RHEA:36435"/>
        <dbReference type="ChEBI" id="CHEBI:58608"/>
    </reaction>
</comment>
<proteinExistence type="inferred from homology"/>
<dbReference type="PANTHER" id="PTHR46403">
    <property type="entry name" value="TP53-REGULATED INHIBITOR OF APOPTOSIS 1"/>
    <property type="match status" value="1"/>
</dbReference>
<dbReference type="GO" id="GO:0005758">
    <property type="term" value="C:mitochondrial intermembrane space"/>
    <property type="evidence" value="ECO:0007669"/>
    <property type="project" value="TreeGrafter"/>
</dbReference>
<dbReference type="PROSITE" id="PS51808">
    <property type="entry name" value="CHCH"/>
    <property type="match status" value="1"/>
</dbReference>
<comment type="caution">
    <text evidence="4">The sequence shown here is derived from an EMBL/GenBank/DDBJ whole genome shotgun (WGS) entry which is preliminary data.</text>
</comment>
<reference evidence="4" key="1">
    <citation type="submission" date="2020-07" db="EMBL/GenBank/DDBJ databases">
        <title>Multicomponent nature underlies the extraordinary mechanical properties of spider dragline silk.</title>
        <authorList>
            <person name="Kono N."/>
            <person name="Nakamura H."/>
            <person name="Mori M."/>
            <person name="Yoshida Y."/>
            <person name="Ohtoshi R."/>
            <person name="Malay A.D."/>
            <person name="Moran D.A.P."/>
            <person name="Tomita M."/>
            <person name="Numata K."/>
            <person name="Arakawa K."/>
        </authorList>
    </citation>
    <scope>NUCLEOTIDE SEQUENCE</scope>
</reference>
<keyword evidence="5" id="KW-1185">Reference proteome</keyword>